<dbReference type="AlphaFoldDB" id="A0A9D1Q7Z6"/>
<dbReference type="PIRSF" id="PIRSF006060">
    <property type="entry name" value="AA_transporter"/>
    <property type="match status" value="1"/>
</dbReference>
<protein>
    <submittedName>
        <fullName evidence="7">APC family permease</fullName>
    </submittedName>
</protein>
<evidence type="ECO:0000313" key="7">
    <source>
        <dbReference type="EMBL" id="HIW07603.1"/>
    </source>
</evidence>
<name>A0A9D1Q7Z6_9GAMM</name>
<evidence type="ECO:0000256" key="4">
    <source>
        <dbReference type="ARBA" id="ARBA00023136"/>
    </source>
</evidence>
<dbReference type="Proteomes" id="UP000823934">
    <property type="component" value="Unassembled WGS sequence"/>
</dbReference>
<dbReference type="Gene3D" id="1.20.1740.10">
    <property type="entry name" value="Amino acid/polyamine transporter I"/>
    <property type="match status" value="1"/>
</dbReference>
<comment type="caution">
    <text evidence="7">The sequence shown here is derived from an EMBL/GenBank/DDBJ whole genome shotgun (WGS) entry which is preliminary data.</text>
</comment>
<feature type="transmembrane region" description="Helical" evidence="5">
    <location>
        <begin position="17"/>
        <end position="42"/>
    </location>
</feature>
<feature type="transmembrane region" description="Helical" evidence="5">
    <location>
        <begin position="93"/>
        <end position="120"/>
    </location>
</feature>
<evidence type="ECO:0000256" key="2">
    <source>
        <dbReference type="ARBA" id="ARBA00022692"/>
    </source>
</evidence>
<feature type="transmembrane region" description="Helical" evidence="5">
    <location>
        <begin position="237"/>
        <end position="257"/>
    </location>
</feature>
<evidence type="ECO:0000259" key="6">
    <source>
        <dbReference type="Pfam" id="PF00324"/>
    </source>
</evidence>
<feature type="transmembrane region" description="Helical" evidence="5">
    <location>
        <begin position="152"/>
        <end position="174"/>
    </location>
</feature>
<dbReference type="InterPro" id="IPR004841">
    <property type="entry name" value="AA-permease/SLC12A_dom"/>
</dbReference>
<dbReference type="InterPro" id="IPR050367">
    <property type="entry name" value="APC_superfamily"/>
</dbReference>
<keyword evidence="4 5" id="KW-0472">Membrane</keyword>
<dbReference type="GO" id="GO:0016020">
    <property type="term" value="C:membrane"/>
    <property type="evidence" value="ECO:0007669"/>
    <property type="project" value="UniProtKB-SubCell"/>
</dbReference>
<dbReference type="PANTHER" id="PTHR42770:SF8">
    <property type="entry name" value="PUTRESCINE IMPORTER PUUP"/>
    <property type="match status" value="1"/>
</dbReference>
<sequence length="451" mass="49372">MANDATHSDSPHLAQSLSLWSVVLFGLAFMALTTVFSTFGIASSLSKGMVAGSYILAMIVMLFTAYSYGVMAKRFPMTGSAYSYVQKVISPSSGFLVGWAIMMDYLFIPMVNFMLFGIFFHDAFPIIPQWGFIMSLLILVTLINLRGVKVAVTANLIVVVASILFAVIFCVMSINSVRSGMGTGILANMAPIINFSVEDPFKYIIAGASLLCFSFLGFDSVTAFAEEVKNPEKTIPRAIFLVTLIGGTLFITVSYFAYQVWPNYLLFPDLDSASADIIRIVGGNALYAIFLTIFALSIIGSALSSQASGSRILYAMGRDGQLPKKFFGALHPKYKTPTFNILLIGVISISAIFLSLGLIASFINFGAFISFIMVNVSVIVLFFKEKDYSMKKIFLLFLLPLIGAILDLWLFINLDSYSLLLGSIWFSLGIIYLLFLTKGFRKTAPTMAALK</sequence>
<keyword evidence="3 5" id="KW-1133">Transmembrane helix</keyword>
<evidence type="ECO:0000256" key="5">
    <source>
        <dbReference type="SAM" id="Phobius"/>
    </source>
</evidence>
<accession>A0A9D1Q7Z6</accession>
<organism evidence="7 8">
    <name type="scientific">Candidatus Ignatzschineria merdigallinarum</name>
    <dbReference type="NCBI Taxonomy" id="2838621"/>
    <lineage>
        <taxon>Bacteria</taxon>
        <taxon>Pseudomonadati</taxon>
        <taxon>Pseudomonadota</taxon>
        <taxon>Gammaproteobacteria</taxon>
        <taxon>Cardiobacteriales</taxon>
        <taxon>Ignatzschineriaceae</taxon>
        <taxon>Ignatzschineria</taxon>
    </lineage>
</organism>
<feature type="transmembrane region" description="Helical" evidence="5">
    <location>
        <begin position="54"/>
        <end position="72"/>
    </location>
</feature>
<feature type="transmembrane region" description="Helical" evidence="5">
    <location>
        <begin position="126"/>
        <end position="145"/>
    </location>
</feature>
<comment type="subcellular location">
    <subcellularLocation>
        <location evidence="1">Membrane</location>
        <topology evidence="1">Multi-pass membrane protein</topology>
    </subcellularLocation>
</comment>
<feature type="transmembrane region" description="Helical" evidence="5">
    <location>
        <begin position="365"/>
        <end position="383"/>
    </location>
</feature>
<feature type="transmembrane region" description="Helical" evidence="5">
    <location>
        <begin position="418"/>
        <end position="437"/>
    </location>
</feature>
<dbReference type="Pfam" id="PF00324">
    <property type="entry name" value="AA_permease"/>
    <property type="match status" value="1"/>
</dbReference>
<reference evidence="7" key="1">
    <citation type="journal article" date="2021" name="PeerJ">
        <title>Extensive microbial diversity within the chicken gut microbiome revealed by metagenomics and culture.</title>
        <authorList>
            <person name="Gilroy R."/>
            <person name="Ravi A."/>
            <person name="Getino M."/>
            <person name="Pursley I."/>
            <person name="Horton D.L."/>
            <person name="Alikhan N.F."/>
            <person name="Baker D."/>
            <person name="Gharbi K."/>
            <person name="Hall N."/>
            <person name="Watson M."/>
            <person name="Adriaenssens E.M."/>
            <person name="Foster-Nyarko E."/>
            <person name="Jarju S."/>
            <person name="Secka A."/>
            <person name="Antonio M."/>
            <person name="Oren A."/>
            <person name="Chaudhuri R.R."/>
            <person name="La Ragione R."/>
            <person name="Hildebrand F."/>
            <person name="Pallen M.J."/>
        </authorList>
    </citation>
    <scope>NUCLEOTIDE SEQUENCE</scope>
    <source>
        <strain evidence="7">CHK160-9182</strain>
    </source>
</reference>
<evidence type="ECO:0000256" key="3">
    <source>
        <dbReference type="ARBA" id="ARBA00022989"/>
    </source>
</evidence>
<dbReference type="GO" id="GO:0055085">
    <property type="term" value="P:transmembrane transport"/>
    <property type="evidence" value="ECO:0007669"/>
    <property type="project" value="InterPro"/>
</dbReference>
<dbReference type="EMBL" id="DXHP01000211">
    <property type="protein sequence ID" value="HIW07603.1"/>
    <property type="molecule type" value="Genomic_DNA"/>
</dbReference>
<feature type="transmembrane region" description="Helical" evidence="5">
    <location>
        <begin position="339"/>
        <end position="359"/>
    </location>
</feature>
<keyword evidence="2 5" id="KW-0812">Transmembrane</keyword>
<feature type="transmembrane region" description="Helical" evidence="5">
    <location>
        <begin position="203"/>
        <end position="225"/>
    </location>
</feature>
<feature type="domain" description="Amino acid permease/ SLC12A" evidence="6">
    <location>
        <begin position="39"/>
        <end position="391"/>
    </location>
</feature>
<proteinExistence type="predicted"/>
<gene>
    <name evidence="7" type="ORF">H9889_09815</name>
</gene>
<dbReference type="PANTHER" id="PTHR42770">
    <property type="entry name" value="AMINO ACID TRANSPORTER-RELATED"/>
    <property type="match status" value="1"/>
</dbReference>
<feature type="transmembrane region" description="Helical" evidence="5">
    <location>
        <begin position="277"/>
        <end position="303"/>
    </location>
</feature>
<evidence type="ECO:0000256" key="1">
    <source>
        <dbReference type="ARBA" id="ARBA00004141"/>
    </source>
</evidence>
<evidence type="ECO:0000313" key="8">
    <source>
        <dbReference type="Proteomes" id="UP000823934"/>
    </source>
</evidence>
<feature type="transmembrane region" description="Helical" evidence="5">
    <location>
        <begin position="395"/>
        <end position="412"/>
    </location>
</feature>
<reference evidence="7" key="2">
    <citation type="submission" date="2021-04" db="EMBL/GenBank/DDBJ databases">
        <authorList>
            <person name="Gilroy R."/>
        </authorList>
    </citation>
    <scope>NUCLEOTIDE SEQUENCE</scope>
    <source>
        <strain evidence="7">CHK160-9182</strain>
    </source>
</reference>